<dbReference type="SMART" id="SM00989">
    <property type="entry name" value="V4R"/>
    <property type="match status" value="1"/>
</dbReference>
<protein>
    <submittedName>
        <fullName evidence="2">Bacteriochlorophyll 4-vinyl reductase</fullName>
    </submittedName>
</protein>
<dbReference type="RefSeq" id="WP_268882962.1">
    <property type="nucleotide sequence ID" value="NZ_CP114029.1"/>
</dbReference>
<organism evidence="2 3">
    <name type="scientific">Jiella pelagia</name>
    <dbReference type="NCBI Taxonomy" id="2986949"/>
    <lineage>
        <taxon>Bacteria</taxon>
        <taxon>Pseudomonadati</taxon>
        <taxon>Pseudomonadota</taxon>
        <taxon>Alphaproteobacteria</taxon>
        <taxon>Hyphomicrobiales</taxon>
        <taxon>Aurantimonadaceae</taxon>
        <taxon>Jiella</taxon>
    </lineage>
</organism>
<dbReference type="EMBL" id="CP114029">
    <property type="protein sequence ID" value="WAP70468.1"/>
    <property type="molecule type" value="Genomic_DNA"/>
</dbReference>
<accession>A0ABY7C6Q5</accession>
<dbReference type="Proteomes" id="UP001164020">
    <property type="component" value="Chromosome"/>
</dbReference>
<dbReference type="PANTHER" id="PTHR35090">
    <property type="entry name" value="DNA-DIRECTED RNA POLYMERASE SUBUNIT I"/>
    <property type="match status" value="1"/>
</dbReference>
<dbReference type="PANTHER" id="PTHR35090:SF1">
    <property type="entry name" value="SLR0144 PROTEIN"/>
    <property type="match status" value="1"/>
</dbReference>
<dbReference type="Pfam" id="PF02830">
    <property type="entry name" value="V4R"/>
    <property type="match status" value="1"/>
</dbReference>
<feature type="domain" description="4-vinyl reductase 4VR" evidence="1">
    <location>
        <begin position="130"/>
        <end position="192"/>
    </location>
</feature>
<gene>
    <name evidence="2" type="primary">bchJ</name>
    <name evidence="2" type="ORF">OH818_10695</name>
</gene>
<sequence length="210" mass="22609">MSGEAGHIGPNAILQLLPAIGEKRGAEAAGGMLERAGIATVPDGTAMIPESDPARLFRQLRFEMPDEAGVILAEAGRRTADYVIAHRIPSPARRVLEWLPAGLAARALSGSIYRHAWTFAGSGRFRAITPWLFEIADNPMTRSEAATAPLCVWHAAVFERLYRRLVAADVTCTEVRCAAVTGEGSCRFVLLRGANQTATPRRMTSARAEA</sequence>
<dbReference type="InterPro" id="IPR024096">
    <property type="entry name" value="NO_sig/Golgi_transp_ligand-bd"/>
</dbReference>
<evidence type="ECO:0000313" key="2">
    <source>
        <dbReference type="EMBL" id="WAP70468.1"/>
    </source>
</evidence>
<dbReference type="InterPro" id="IPR010249">
    <property type="entry name" value="BchJ"/>
</dbReference>
<dbReference type="SUPFAM" id="SSF111126">
    <property type="entry name" value="Ligand-binding domain in the NO signalling and Golgi transport"/>
    <property type="match status" value="1"/>
</dbReference>
<dbReference type="NCBIfam" id="TIGR02019">
    <property type="entry name" value="BchJ"/>
    <property type="match status" value="1"/>
</dbReference>
<keyword evidence="3" id="KW-1185">Reference proteome</keyword>
<dbReference type="InterPro" id="IPR004096">
    <property type="entry name" value="V4R"/>
</dbReference>
<proteinExistence type="predicted"/>
<name>A0ABY7C6Q5_9HYPH</name>
<reference evidence="2" key="1">
    <citation type="submission" date="2022-12" db="EMBL/GenBank/DDBJ databases">
        <title>Jiella pelagia sp. nov., isolated from phosphonate enriched culture of Northwest Pacific surface seawater.</title>
        <authorList>
            <person name="Shin D.Y."/>
            <person name="Hwang C.Y."/>
        </authorList>
    </citation>
    <scope>NUCLEOTIDE SEQUENCE</scope>
    <source>
        <strain evidence="2">HL-NP1</strain>
    </source>
</reference>
<evidence type="ECO:0000313" key="3">
    <source>
        <dbReference type="Proteomes" id="UP001164020"/>
    </source>
</evidence>
<evidence type="ECO:0000259" key="1">
    <source>
        <dbReference type="SMART" id="SM00989"/>
    </source>
</evidence>